<dbReference type="InterPro" id="IPR042103">
    <property type="entry name" value="SerRS_1_N_sf"/>
</dbReference>
<accession>A0A914R683</accession>
<dbReference type="Gene3D" id="1.10.287.40">
    <property type="entry name" value="Serine-tRNA synthetase, tRNA binding domain"/>
    <property type="match status" value="1"/>
</dbReference>
<sequence>MVLDMDMFREEKGGNPELIRESQRKRYKDVTLVDRVIDCDQKWRREEIH</sequence>
<dbReference type="Proteomes" id="UP000887564">
    <property type="component" value="Unplaced"/>
</dbReference>
<feature type="domain" description="Serine-tRNA synthetase type1 N-terminal" evidence="1">
    <location>
        <begin position="2"/>
        <end position="46"/>
    </location>
</feature>
<evidence type="ECO:0000259" key="1">
    <source>
        <dbReference type="Pfam" id="PF02403"/>
    </source>
</evidence>
<reference evidence="3" key="1">
    <citation type="submission" date="2022-11" db="UniProtKB">
        <authorList>
            <consortium name="WormBaseParasite"/>
        </authorList>
    </citation>
    <scope>IDENTIFICATION</scope>
</reference>
<evidence type="ECO:0000313" key="2">
    <source>
        <dbReference type="Proteomes" id="UP000887564"/>
    </source>
</evidence>
<dbReference type="AlphaFoldDB" id="A0A914R683"/>
<dbReference type="WBParaSite" id="PEQ_0000177301-mRNA-1">
    <property type="protein sequence ID" value="PEQ_0000177301-mRNA-1"/>
    <property type="gene ID" value="PEQ_0000177301"/>
</dbReference>
<proteinExistence type="predicted"/>
<organism evidence="2 3">
    <name type="scientific">Parascaris equorum</name>
    <name type="common">Equine roundworm</name>
    <dbReference type="NCBI Taxonomy" id="6256"/>
    <lineage>
        <taxon>Eukaryota</taxon>
        <taxon>Metazoa</taxon>
        <taxon>Ecdysozoa</taxon>
        <taxon>Nematoda</taxon>
        <taxon>Chromadorea</taxon>
        <taxon>Rhabditida</taxon>
        <taxon>Spirurina</taxon>
        <taxon>Ascaridomorpha</taxon>
        <taxon>Ascaridoidea</taxon>
        <taxon>Ascarididae</taxon>
        <taxon>Parascaris</taxon>
    </lineage>
</organism>
<protein>
    <submittedName>
        <fullName evidence="3">Serine-tRNA synthetase type1 N-terminal domain-containing protein</fullName>
    </submittedName>
</protein>
<keyword evidence="2" id="KW-1185">Reference proteome</keyword>
<dbReference type="Pfam" id="PF02403">
    <property type="entry name" value="Seryl_tRNA_N"/>
    <property type="match status" value="1"/>
</dbReference>
<evidence type="ECO:0000313" key="3">
    <source>
        <dbReference type="WBParaSite" id="PEQ_0000177301-mRNA-1"/>
    </source>
</evidence>
<name>A0A914R683_PAREQ</name>
<dbReference type="InterPro" id="IPR015866">
    <property type="entry name" value="Ser-tRNA-synth_1_N"/>
</dbReference>